<dbReference type="AlphaFoldDB" id="A0AA38FXZ6"/>
<gene>
    <name evidence="2" type="ORF">KI387_026193</name>
</gene>
<evidence type="ECO:0000313" key="3">
    <source>
        <dbReference type="Proteomes" id="UP000824469"/>
    </source>
</evidence>
<dbReference type="Proteomes" id="UP000824469">
    <property type="component" value="Unassembled WGS sequence"/>
</dbReference>
<evidence type="ECO:0000313" key="2">
    <source>
        <dbReference type="EMBL" id="KAH9311158.1"/>
    </source>
</evidence>
<reference evidence="2 3" key="1">
    <citation type="journal article" date="2021" name="Nat. Plants">
        <title>The Taxus genome provides insights into paclitaxel biosynthesis.</title>
        <authorList>
            <person name="Xiong X."/>
            <person name="Gou J."/>
            <person name="Liao Q."/>
            <person name="Li Y."/>
            <person name="Zhou Q."/>
            <person name="Bi G."/>
            <person name="Li C."/>
            <person name="Du R."/>
            <person name="Wang X."/>
            <person name="Sun T."/>
            <person name="Guo L."/>
            <person name="Liang H."/>
            <person name="Lu P."/>
            <person name="Wu Y."/>
            <person name="Zhang Z."/>
            <person name="Ro D.K."/>
            <person name="Shang Y."/>
            <person name="Huang S."/>
            <person name="Yan J."/>
        </authorList>
    </citation>
    <scope>NUCLEOTIDE SEQUENCE [LARGE SCALE GENOMIC DNA]</scope>
    <source>
        <strain evidence="2">Ta-2019</strain>
    </source>
</reference>
<proteinExistence type="predicted"/>
<dbReference type="EMBL" id="JAHRHJ020000006">
    <property type="protein sequence ID" value="KAH9311158.1"/>
    <property type="molecule type" value="Genomic_DNA"/>
</dbReference>
<organism evidence="2 3">
    <name type="scientific">Taxus chinensis</name>
    <name type="common">Chinese yew</name>
    <name type="synonym">Taxus wallichiana var. chinensis</name>
    <dbReference type="NCBI Taxonomy" id="29808"/>
    <lineage>
        <taxon>Eukaryota</taxon>
        <taxon>Viridiplantae</taxon>
        <taxon>Streptophyta</taxon>
        <taxon>Embryophyta</taxon>
        <taxon>Tracheophyta</taxon>
        <taxon>Spermatophyta</taxon>
        <taxon>Pinopsida</taxon>
        <taxon>Pinidae</taxon>
        <taxon>Conifers II</taxon>
        <taxon>Cupressales</taxon>
        <taxon>Taxaceae</taxon>
        <taxon>Taxus</taxon>
    </lineage>
</organism>
<keyword evidence="3" id="KW-1185">Reference proteome</keyword>
<keyword evidence="1" id="KW-1133">Transmembrane helix</keyword>
<accession>A0AA38FXZ6</accession>
<sequence length="298" mass="33755">MGYSSDIDLQRNCMDKKWLNLKVLYVRMSSCPLKKSPKYLSMHLIPKDFSVGLEVNGEHIAPSEIGSSVLQRDRIDEKCEEVTYVSTDSVKTTGPLRFKVYHKDVLLVCGKLERLDSGVEDFVKDKELGWRMDCYAEFGLVDWVLLRRNIELRPWNHLAPVMEVYFAGCSLERPVIFTKRLQLVCMRNGAGRPCLDVIPEDEEIAKHSKSRAKSDPSFQITDCIDSEDLDENVRPTFSEFDPGSEYIEEEDGELSWFNAGVSVGVGIGLGMCLAVGVGVGLLVRTYQTATKTARRRWL</sequence>
<feature type="transmembrane region" description="Helical" evidence="1">
    <location>
        <begin position="263"/>
        <end position="286"/>
    </location>
</feature>
<dbReference type="PANTHER" id="PTHR37244:SF1">
    <property type="entry name" value="NADP-SPECIFIC GLUTAMATE DEHYDROGENASE"/>
    <property type="match status" value="1"/>
</dbReference>
<dbReference type="OMA" id="EINGTRM"/>
<dbReference type="PANTHER" id="PTHR37244">
    <property type="entry name" value="NADP-SPECIFIC GLUTAMATE DEHYDROGENASE"/>
    <property type="match status" value="1"/>
</dbReference>
<protein>
    <submittedName>
        <fullName evidence="2">Uncharacterized protein</fullName>
    </submittedName>
</protein>
<keyword evidence="1" id="KW-0472">Membrane</keyword>
<keyword evidence="1" id="KW-0812">Transmembrane</keyword>
<name>A0AA38FXZ6_TAXCH</name>
<evidence type="ECO:0000256" key="1">
    <source>
        <dbReference type="SAM" id="Phobius"/>
    </source>
</evidence>
<comment type="caution">
    <text evidence="2">The sequence shown here is derived from an EMBL/GenBank/DDBJ whole genome shotgun (WGS) entry which is preliminary data.</text>
</comment>